<comment type="caution">
    <text evidence="1">The sequence shown here is derived from an EMBL/GenBank/DDBJ whole genome shotgun (WGS) entry which is preliminary data.</text>
</comment>
<dbReference type="Proteomes" id="UP001500841">
    <property type="component" value="Unassembled WGS sequence"/>
</dbReference>
<gene>
    <name evidence="1" type="ORF">GCM10022392_32530</name>
</gene>
<keyword evidence="2" id="KW-1185">Reference proteome</keyword>
<reference evidence="2" key="1">
    <citation type="journal article" date="2019" name="Int. J. Syst. Evol. Microbiol.">
        <title>The Global Catalogue of Microorganisms (GCM) 10K type strain sequencing project: providing services to taxonomists for standard genome sequencing and annotation.</title>
        <authorList>
            <consortium name="The Broad Institute Genomics Platform"/>
            <consortium name="The Broad Institute Genome Sequencing Center for Infectious Disease"/>
            <person name="Wu L."/>
            <person name="Ma J."/>
        </authorList>
    </citation>
    <scope>NUCLEOTIDE SEQUENCE [LARGE SCALE GENOMIC DNA]</scope>
    <source>
        <strain evidence="2">JCM 17085</strain>
    </source>
</reference>
<protein>
    <submittedName>
        <fullName evidence="1">Uncharacterized protein</fullName>
    </submittedName>
</protein>
<accession>A0ABP7X4W0</accession>
<name>A0ABP7X4W0_9SPHI</name>
<sequence length="96" mass="10960">MFTKELPQTILGYTVAIMYNMRSEIQSVSYYGGATAIERTFHTRSDFTLGNFIFGERGVTADPNNKVFQHEYGSLFTKSVCRMELVQQIRCSKFPG</sequence>
<proteinExistence type="predicted"/>
<evidence type="ECO:0000313" key="2">
    <source>
        <dbReference type="Proteomes" id="UP001500841"/>
    </source>
</evidence>
<evidence type="ECO:0000313" key="1">
    <source>
        <dbReference type="EMBL" id="GAA4104452.1"/>
    </source>
</evidence>
<organism evidence="1 2">
    <name type="scientific">Mucilaginibacter panaciglaebae</name>
    <dbReference type="NCBI Taxonomy" id="502331"/>
    <lineage>
        <taxon>Bacteria</taxon>
        <taxon>Pseudomonadati</taxon>
        <taxon>Bacteroidota</taxon>
        <taxon>Sphingobacteriia</taxon>
        <taxon>Sphingobacteriales</taxon>
        <taxon>Sphingobacteriaceae</taxon>
        <taxon>Mucilaginibacter</taxon>
    </lineage>
</organism>
<dbReference type="EMBL" id="BAABCV010000014">
    <property type="protein sequence ID" value="GAA4104452.1"/>
    <property type="molecule type" value="Genomic_DNA"/>
</dbReference>